<reference evidence="2" key="1">
    <citation type="submission" date="2023-03" db="EMBL/GenBank/DDBJ databases">
        <title>Massive genome expansion in bonnet fungi (Mycena s.s.) driven by repeated elements and novel gene families across ecological guilds.</title>
        <authorList>
            <consortium name="Lawrence Berkeley National Laboratory"/>
            <person name="Harder C.B."/>
            <person name="Miyauchi S."/>
            <person name="Viragh M."/>
            <person name="Kuo A."/>
            <person name="Thoen E."/>
            <person name="Andreopoulos B."/>
            <person name="Lu D."/>
            <person name="Skrede I."/>
            <person name="Drula E."/>
            <person name="Henrissat B."/>
            <person name="Morin E."/>
            <person name="Kohler A."/>
            <person name="Barry K."/>
            <person name="LaButti K."/>
            <person name="Morin E."/>
            <person name="Salamov A."/>
            <person name="Lipzen A."/>
            <person name="Mereny Z."/>
            <person name="Hegedus B."/>
            <person name="Baldrian P."/>
            <person name="Stursova M."/>
            <person name="Weitz H."/>
            <person name="Taylor A."/>
            <person name="Grigoriev I.V."/>
            <person name="Nagy L.G."/>
            <person name="Martin F."/>
            <person name="Kauserud H."/>
        </authorList>
    </citation>
    <scope>NUCLEOTIDE SEQUENCE</scope>
    <source>
        <strain evidence="2">CBHHK067</strain>
    </source>
</reference>
<feature type="compositionally biased region" description="Low complexity" evidence="1">
    <location>
        <begin position="64"/>
        <end position="96"/>
    </location>
</feature>
<accession>A0AAD7BMI1</accession>
<sequence length="151" mass="16387">MAIGHHRFLRLAYRIRGCAKSPITVPIASVRDRANQSRWRASFPRLSFASSFRNHHHPPRPHTTHPAPTAATMNSTTNSSSYSLPLPSPVSPSSLSMETPSLGSSELLPRPKRGAPPVAPHSSKKADAPTDKNGKKDEKPAVLDPALCEGW</sequence>
<organism evidence="2 3">
    <name type="scientific">Mycena rosella</name>
    <name type="common">Pink bonnet</name>
    <name type="synonym">Agaricus rosellus</name>
    <dbReference type="NCBI Taxonomy" id="1033263"/>
    <lineage>
        <taxon>Eukaryota</taxon>
        <taxon>Fungi</taxon>
        <taxon>Dikarya</taxon>
        <taxon>Basidiomycota</taxon>
        <taxon>Agaricomycotina</taxon>
        <taxon>Agaricomycetes</taxon>
        <taxon>Agaricomycetidae</taxon>
        <taxon>Agaricales</taxon>
        <taxon>Marasmiineae</taxon>
        <taxon>Mycenaceae</taxon>
        <taxon>Mycena</taxon>
    </lineage>
</organism>
<evidence type="ECO:0000313" key="3">
    <source>
        <dbReference type="Proteomes" id="UP001221757"/>
    </source>
</evidence>
<gene>
    <name evidence="2" type="ORF">B0H17DRAFT_1188081</name>
</gene>
<keyword evidence="3" id="KW-1185">Reference proteome</keyword>
<name>A0AAD7BMI1_MYCRO</name>
<evidence type="ECO:0000256" key="1">
    <source>
        <dbReference type="SAM" id="MobiDB-lite"/>
    </source>
</evidence>
<dbReference type="AlphaFoldDB" id="A0AAD7BMI1"/>
<comment type="caution">
    <text evidence="2">The sequence shown here is derived from an EMBL/GenBank/DDBJ whole genome shotgun (WGS) entry which is preliminary data.</text>
</comment>
<feature type="region of interest" description="Disordered" evidence="1">
    <location>
        <begin position="50"/>
        <end position="151"/>
    </location>
</feature>
<feature type="compositionally biased region" description="Basic residues" evidence="1">
    <location>
        <begin position="53"/>
        <end position="63"/>
    </location>
</feature>
<evidence type="ECO:0000313" key="2">
    <source>
        <dbReference type="EMBL" id="KAJ7625460.1"/>
    </source>
</evidence>
<protein>
    <submittedName>
        <fullName evidence="2">Uncharacterized protein</fullName>
    </submittedName>
</protein>
<proteinExistence type="predicted"/>
<dbReference type="Proteomes" id="UP001221757">
    <property type="component" value="Unassembled WGS sequence"/>
</dbReference>
<feature type="compositionally biased region" description="Basic and acidic residues" evidence="1">
    <location>
        <begin position="124"/>
        <end position="141"/>
    </location>
</feature>
<dbReference type="EMBL" id="JARKIE010000591">
    <property type="protein sequence ID" value="KAJ7625460.1"/>
    <property type="molecule type" value="Genomic_DNA"/>
</dbReference>